<protein>
    <submittedName>
        <fullName evidence="1">Uncharacterized protein</fullName>
    </submittedName>
</protein>
<evidence type="ECO:0000313" key="2">
    <source>
        <dbReference type="Proteomes" id="UP001063166"/>
    </source>
</evidence>
<reference evidence="1" key="1">
    <citation type="submission" date="2022-07" db="EMBL/GenBank/DDBJ databases">
        <title>The genome of Lyophyllum shimeji provides insight into the initial evolution of ectomycorrhizal fungal genome.</title>
        <authorList>
            <person name="Kobayashi Y."/>
            <person name="Shibata T."/>
            <person name="Hirakawa H."/>
            <person name="Shigenobu S."/>
            <person name="Nishiyama T."/>
            <person name="Yamada A."/>
            <person name="Hasebe M."/>
            <person name="Kawaguchi M."/>
        </authorList>
    </citation>
    <scope>NUCLEOTIDE SEQUENCE</scope>
    <source>
        <strain evidence="1">AT787</strain>
    </source>
</reference>
<evidence type="ECO:0000313" key="1">
    <source>
        <dbReference type="EMBL" id="GLB38293.1"/>
    </source>
</evidence>
<name>A0A9P3PLU0_LYOSH</name>
<proteinExistence type="predicted"/>
<dbReference type="EMBL" id="BRPK01000005">
    <property type="protein sequence ID" value="GLB38293.1"/>
    <property type="molecule type" value="Genomic_DNA"/>
</dbReference>
<sequence>MAGLTRSPTIWRFTLAQADHARKLLQKWLASEVGVDISSTGEFSLSPMLNTLLVRRRLRELIHDNVVNSSVILIPPSHICM</sequence>
<dbReference type="AlphaFoldDB" id="A0A9P3PLU0"/>
<keyword evidence="2" id="KW-1185">Reference proteome</keyword>
<accession>A0A9P3PLU0</accession>
<dbReference type="Proteomes" id="UP001063166">
    <property type="component" value="Unassembled WGS sequence"/>
</dbReference>
<comment type="caution">
    <text evidence="1">The sequence shown here is derived from an EMBL/GenBank/DDBJ whole genome shotgun (WGS) entry which is preliminary data.</text>
</comment>
<organism evidence="1 2">
    <name type="scientific">Lyophyllum shimeji</name>
    <name type="common">Hon-shimeji</name>
    <name type="synonym">Tricholoma shimeji</name>
    <dbReference type="NCBI Taxonomy" id="47721"/>
    <lineage>
        <taxon>Eukaryota</taxon>
        <taxon>Fungi</taxon>
        <taxon>Dikarya</taxon>
        <taxon>Basidiomycota</taxon>
        <taxon>Agaricomycotina</taxon>
        <taxon>Agaricomycetes</taxon>
        <taxon>Agaricomycetidae</taxon>
        <taxon>Agaricales</taxon>
        <taxon>Tricholomatineae</taxon>
        <taxon>Lyophyllaceae</taxon>
        <taxon>Lyophyllum</taxon>
    </lineage>
</organism>
<gene>
    <name evidence="1" type="ORF">LshimejAT787_0501580</name>
</gene>